<name>A0A9N9K514_9GLOM</name>
<organism evidence="1 2">
    <name type="scientific">Racocetra fulgida</name>
    <dbReference type="NCBI Taxonomy" id="60492"/>
    <lineage>
        <taxon>Eukaryota</taxon>
        <taxon>Fungi</taxon>
        <taxon>Fungi incertae sedis</taxon>
        <taxon>Mucoromycota</taxon>
        <taxon>Glomeromycotina</taxon>
        <taxon>Glomeromycetes</taxon>
        <taxon>Diversisporales</taxon>
        <taxon>Gigasporaceae</taxon>
        <taxon>Racocetra</taxon>
    </lineage>
</organism>
<feature type="non-terminal residue" evidence="1">
    <location>
        <position position="53"/>
    </location>
</feature>
<proteinExistence type="predicted"/>
<dbReference type="Proteomes" id="UP000789396">
    <property type="component" value="Unassembled WGS sequence"/>
</dbReference>
<keyword evidence="2" id="KW-1185">Reference proteome</keyword>
<dbReference type="AlphaFoldDB" id="A0A9N9K514"/>
<gene>
    <name evidence="1" type="ORF">RFULGI_LOCUS18875</name>
</gene>
<reference evidence="1" key="1">
    <citation type="submission" date="2021-06" db="EMBL/GenBank/DDBJ databases">
        <authorList>
            <person name="Kallberg Y."/>
            <person name="Tangrot J."/>
            <person name="Rosling A."/>
        </authorList>
    </citation>
    <scope>NUCLEOTIDE SEQUENCE</scope>
    <source>
        <strain evidence="1">IN212</strain>
    </source>
</reference>
<protein>
    <submittedName>
        <fullName evidence="1">8720_t:CDS:1</fullName>
    </submittedName>
</protein>
<accession>A0A9N9K514</accession>
<sequence>QIYNNRRETMKWSTTPHHVSLFLFNKEIQANLQVHTITTDPLNCEIRLRIPTC</sequence>
<dbReference type="EMBL" id="CAJVPZ010086484">
    <property type="protein sequence ID" value="CAG8812141.1"/>
    <property type="molecule type" value="Genomic_DNA"/>
</dbReference>
<evidence type="ECO:0000313" key="2">
    <source>
        <dbReference type="Proteomes" id="UP000789396"/>
    </source>
</evidence>
<evidence type="ECO:0000313" key="1">
    <source>
        <dbReference type="EMBL" id="CAG8812141.1"/>
    </source>
</evidence>
<comment type="caution">
    <text evidence="1">The sequence shown here is derived from an EMBL/GenBank/DDBJ whole genome shotgun (WGS) entry which is preliminary data.</text>
</comment>
<feature type="non-terminal residue" evidence="1">
    <location>
        <position position="1"/>
    </location>
</feature>